<dbReference type="PROSITE" id="PS50126">
    <property type="entry name" value="S1"/>
    <property type="match status" value="1"/>
</dbReference>
<comment type="similarity">
    <text evidence="1">Belongs to the polyribonucleotide nucleotidyltransferase family.</text>
</comment>
<dbReference type="SUPFAM" id="SSF54211">
    <property type="entry name" value="Ribosomal protein S5 domain 2-like"/>
    <property type="match status" value="2"/>
</dbReference>
<gene>
    <name evidence="12" type="primary">LOC118423362</name>
</gene>
<keyword evidence="6 8" id="KW-0694">RNA-binding</keyword>
<reference evidence="12" key="2">
    <citation type="submission" date="2025-08" db="UniProtKB">
        <authorList>
            <consortium name="RefSeq"/>
        </authorList>
    </citation>
    <scope>IDENTIFICATION</scope>
    <source>
        <strain evidence="12">S238N-H82</strain>
        <tissue evidence="12">Testes</tissue>
    </source>
</reference>
<evidence type="ECO:0000256" key="6">
    <source>
        <dbReference type="ARBA" id="ARBA00022884"/>
    </source>
</evidence>
<keyword evidence="4" id="KW-0808">Transferase</keyword>
<dbReference type="CDD" id="cd11364">
    <property type="entry name" value="RNase_PH_PNPase_2"/>
    <property type="match status" value="1"/>
</dbReference>
<dbReference type="CDD" id="cd11363">
    <property type="entry name" value="RNase_PH_PNPase_1"/>
    <property type="match status" value="1"/>
</dbReference>
<dbReference type="PROSITE" id="PS50084">
    <property type="entry name" value="KH_TYPE_1"/>
    <property type="match status" value="1"/>
</dbReference>
<dbReference type="InterPro" id="IPR027408">
    <property type="entry name" value="PNPase/RNase_PH_dom_sf"/>
</dbReference>
<dbReference type="CDD" id="cd09033">
    <property type="entry name" value="KH-I_PNPT1"/>
    <property type="match status" value="1"/>
</dbReference>
<dbReference type="Gene3D" id="3.30.1370.10">
    <property type="entry name" value="K Homology domain, type 1"/>
    <property type="match status" value="1"/>
</dbReference>
<dbReference type="FunFam" id="3.30.230.70:FF:000032">
    <property type="entry name" value="Polyribonucleotide nucleotidyltransferase 1"/>
    <property type="match status" value="1"/>
</dbReference>
<dbReference type="FunFam" id="3.30.230.70:FF:000008">
    <property type="entry name" value="polyribonucleotide nucleotidyltransferase 1, mitochondrial"/>
    <property type="match status" value="1"/>
</dbReference>
<dbReference type="GeneID" id="118423362"/>
<organism evidence="11 12">
    <name type="scientific">Branchiostoma floridae</name>
    <name type="common">Florida lancelet</name>
    <name type="synonym">Amphioxus</name>
    <dbReference type="NCBI Taxonomy" id="7739"/>
    <lineage>
        <taxon>Eukaryota</taxon>
        <taxon>Metazoa</taxon>
        <taxon>Chordata</taxon>
        <taxon>Cephalochordata</taxon>
        <taxon>Leptocardii</taxon>
        <taxon>Amphioxiformes</taxon>
        <taxon>Branchiostomatidae</taxon>
        <taxon>Branchiostoma</taxon>
    </lineage>
</organism>
<dbReference type="GO" id="GO:0003723">
    <property type="term" value="F:RNA binding"/>
    <property type="evidence" value="ECO:0007669"/>
    <property type="project" value="UniProtKB-UniRule"/>
</dbReference>
<dbReference type="NCBIfam" id="NF008805">
    <property type="entry name" value="PRK11824.1"/>
    <property type="match status" value="1"/>
</dbReference>
<dbReference type="GO" id="GO:0005739">
    <property type="term" value="C:mitochondrion"/>
    <property type="evidence" value="ECO:0000318"/>
    <property type="project" value="GO_Central"/>
</dbReference>
<dbReference type="NCBIfam" id="TIGR03591">
    <property type="entry name" value="polynuc_phos"/>
    <property type="match status" value="1"/>
</dbReference>
<feature type="region of interest" description="Disordered" evidence="9">
    <location>
        <begin position="779"/>
        <end position="854"/>
    </location>
</feature>
<dbReference type="InterPro" id="IPR004087">
    <property type="entry name" value="KH_dom"/>
</dbReference>
<dbReference type="Pfam" id="PF03725">
    <property type="entry name" value="RNase_PH_C"/>
    <property type="match status" value="1"/>
</dbReference>
<evidence type="ECO:0000256" key="1">
    <source>
        <dbReference type="ARBA" id="ARBA00007404"/>
    </source>
</evidence>
<dbReference type="FunFam" id="3.30.1370.10:FF:000044">
    <property type="entry name" value="Polyribonucleotide nucleotidyltransferase 1, mitochondrial"/>
    <property type="match status" value="1"/>
</dbReference>
<dbReference type="Gene3D" id="2.40.50.140">
    <property type="entry name" value="Nucleic acid-binding proteins"/>
    <property type="match status" value="1"/>
</dbReference>
<dbReference type="KEGG" id="bfo:118423362"/>
<dbReference type="InterPro" id="IPR012162">
    <property type="entry name" value="PNPase"/>
</dbReference>
<evidence type="ECO:0000313" key="12">
    <source>
        <dbReference type="RefSeq" id="XP_035687373.1"/>
    </source>
</evidence>
<dbReference type="OrthoDB" id="437922at2759"/>
<dbReference type="SUPFAM" id="SSF46915">
    <property type="entry name" value="Polynucleotide phosphorylase/guanosine pentaphosphate synthase (PNPase/GPSI), domain 3"/>
    <property type="match status" value="1"/>
</dbReference>
<dbReference type="PANTHER" id="PTHR11252:SF0">
    <property type="entry name" value="POLYRIBONUCLEOTIDE NUCLEOTIDYLTRANSFERASE 1, MITOCHONDRIAL"/>
    <property type="match status" value="1"/>
</dbReference>
<evidence type="ECO:0000256" key="4">
    <source>
        <dbReference type="ARBA" id="ARBA00022679"/>
    </source>
</evidence>
<dbReference type="InterPro" id="IPR003029">
    <property type="entry name" value="S1_domain"/>
</dbReference>
<dbReference type="InterPro" id="IPR015847">
    <property type="entry name" value="ExoRNase_PH_dom2"/>
</dbReference>
<dbReference type="GO" id="GO:0000958">
    <property type="term" value="P:mitochondrial mRNA catabolic process"/>
    <property type="evidence" value="ECO:0000318"/>
    <property type="project" value="GO_Central"/>
</dbReference>
<evidence type="ECO:0000256" key="2">
    <source>
        <dbReference type="ARBA" id="ARBA00012416"/>
    </source>
</evidence>
<protein>
    <recommendedName>
        <fullName evidence="2">polyribonucleotide nucleotidyltransferase</fullName>
        <ecNumber evidence="2">2.7.7.8</ecNumber>
    </recommendedName>
    <alternativeName>
        <fullName evidence="7">Polynucleotide phosphorylase 1</fullName>
    </alternativeName>
</protein>
<dbReference type="EC" id="2.7.7.8" evidence="2"/>
<evidence type="ECO:0000256" key="8">
    <source>
        <dbReference type="PROSITE-ProRule" id="PRU00117"/>
    </source>
</evidence>
<accession>A0A9J7LQW6</accession>
<evidence type="ECO:0000259" key="10">
    <source>
        <dbReference type="PROSITE" id="PS50126"/>
    </source>
</evidence>
<dbReference type="InterPro" id="IPR036345">
    <property type="entry name" value="ExoRNase_PH_dom2_sf"/>
</dbReference>
<name>A0A9J7LQW6_BRAFL</name>
<dbReference type="InterPro" id="IPR001247">
    <property type="entry name" value="ExoRNase_PH_dom1"/>
</dbReference>
<dbReference type="GO" id="GO:0000965">
    <property type="term" value="P:mitochondrial RNA 3'-end processing"/>
    <property type="evidence" value="ECO:0000318"/>
    <property type="project" value="GO_Central"/>
</dbReference>
<dbReference type="RefSeq" id="XP_035687373.1">
    <property type="nucleotide sequence ID" value="XM_035831480.1"/>
</dbReference>
<evidence type="ECO:0000256" key="9">
    <source>
        <dbReference type="SAM" id="MobiDB-lite"/>
    </source>
</evidence>
<evidence type="ECO:0000256" key="7">
    <source>
        <dbReference type="ARBA" id="ARBA00031451"/>
    </source>
</evidence>
<dbReference type="GO" id="GO:0000175">
    <property type="term" value="F:3'-5'-RNA exonuclease activity"/>
    <property type="evidence" value="ECO:0000318"/>
    <property type="project" value="GO_Central"/>
</dbReference>
<proteinExistence type="inferred from homology"/>
<keyword evidence="11" id="KW-1185">Reference proteome</keyword>
<dbReference type="InterPro" id="IPR012340">
    <property type="entry name" value="NA-bd_OB-fold"/>
</dbReference>
<sequence>MAANMAKFRISKCLKIVGENRLFPRSFRSRHLGRWQTEGTSGVRWVQTNPWADGGKVNEVSVEVGDKVMRISTGKFARFADGCAVVQIGDTSAMVTAVSRTRPSSAGFLPLTVDYRQKAAAAGRIPTTHLRRELAQTDREILVSRLIDRSIRPLFPAGYMYETQVISNLLAVDGVNDPDIASINGASTALALSDCPWNGPIGAVRVGIVDDEYVINPTRRQLSRSKLNLVVTGAERNLVVMLEGSAENVLLPDFQRAIKTGIKETQKIIRGIQALQKEVGKEKRTPPKLFTPPEEILEQARKLATERLQVVFTDATHHKFSRDNAVQEIRAEVEEKLKELFPEAEPFMISESISVVTKQVFRNLILDTYQRCDGRDVTSLRDISCDVDLYKPLHGSALFQRGQTQVLSTVTFDSKQASLKMDPIAEILGGVKQKDFMLHYVFPPYATNETGRVSSNSRRELGHDALKPGVPFRLSLPIRLTAEVLESNGSSSMASACSGSLALMDAGVPISSPVAGVAIGLVTRTEPDNPTDIQDYKLLTDILGIEDYMGDMDFKMAGTKKGVTALQADIKLPGLPLKIIMEATQQATVAKSDIINIMNRALAKPRNTRKEYGPVSEQLKVPMAKRAQFVGPGGYNIRKITAETGVTITQVDEETFSVFAPNTAAMNEAREEIDNLLKDKREPQLDFGAIYTATITEIRESGVMVKLFPTMQPTLLHNSQLDHRRVSHPSALGFDVGQEMSVKYFGRDPATGMMRLSRKVLIAPASSVVKNLNLTRTPASPWVTQTSSEQKEEENGEVKEEGEDRQNERELEEGHSEDRQNEKEKEDGHSDEVTEASDRSDKTTSNDSTTHAAT</sequence>
<dbReference type="FunFam" id="2.40.50.140:FF:000113">
    <property type="entry name" value="polyribonucleotide nucleotidyltransferase 1, mitochondrial"/>
    <property type="match status" value="1"/>
</dbReference>
<feature type="compositionally biased region" description="Polar residues" evidence="9">
    <location>
        <begin position="779"/>
        <end position="788"/>
    </location>
</feature>
<dbReference type="OMA" id="RFMFHYN"/>
<dbReference type="AlphaFoldDB" id="A0A9J7LQW6"/>
<dbReference type="Pfam" id="PF03726">
    <property type="entry name" value="PNPase"/>
    <property type="match status" value="1"/>
</dbReference>
<dbReference type="InterPro" id="IPR004088">
    <property type="entry name" value="KH_dom_type_1"/>
</dbReference>
<feature type="compositionally biased region" description="Polar residues" evidence="9">
    <location>
        <begin position="845"/>
        <end position="854"/>
    </location>
</feature>
<feature type="domain" description="S1 motif" evidence="10">
    <location>
        <begin position="688"/>
        <end position="759"/>
    </location>
</feature>
<keyword evidence="5" id="KW-0548">Nucleotidyltransferase</keyword>
<dbReference type="Proteomes" id="UP000001554">
    <property type="component" value="Chromosome 1"/>
</dbReference>
<dbReference type="Pfam" id="PF00013">
    <property type="entry name" value="KH_1"/>
    <property type="match status" value="1"/>
</dbReference>
<dbReference type="SUPFAM" id="SSF54791">
    <property type="entry name" value="Eukaryotic type KH-domain (KH-domain type I)"/>
    <property type="match status" value="1"/>
</dbReference>
<dbReference type="InterPro" id="IPR036456">
    <property type="entry name" value="PNPase_PH_RNA-bd_sf"/>
</dbReference>
<dbReference type="GO" id="GO:0004654">
    <property type="term" value="F:polyribonucleotide nucleotidyltransferase activity"/>
    <property type="evidence" value="ECO:0000318"/>
    <property type="project" value="GO_Central"/>
</dbReference>
<evidence type="ECO:0000313" key="11">
    <source>
        <dbReference type="Proteomes" id="UP000001554"/>
    </source>
</evidence>
<reference evidence="11" key="1">
    <citation type="journal article" date="2020" name="Nat. Ecol. Evol.">
        <title>Deeply conserved synteny resolves early events in vertebrate evolution.</title>
        <authorList>
            <person name="Simakov O."/>
            <person name="Marletaz F."/>
            <person name="Yue J.X."/>
            <person name="O'Connell B."/>
            <person name="Jenkins J."/>
            <person name="Brandt A."/>
            <person name="Calef R."/>
            <person name="Tung C.H."/>
            <person name="Huang T.K."/>
            <person name="Schmutz J."/>
            <person name="Satoh N."/>
            <person name="Yu J.K."/>
            <person name="Putnam N.H."/>
            <person name="Green R.E."/>
            <person name="Rokhsar D.S."/>
        </authorList>
    </citation>
    <scope>NUCLEOTIDE SEQUENCE [LARGE SCALE GENOMIC DNA]</scope>
    <source>
        <strain evidence="11">S238N-H82</strain>
    </source>
</reference>
<dbReference type="Pfam" id="PF01138">
    <property type="entry name" value="RNase_PH"/>
    <property type="match status" value="2"/>
</dbReference>
<keyword evidence="3" id="KW-0963">Cytoplasm</keyword>
<dbReference type="InterPro" id="IPR036612">
    <property type="entry name" value="KH_dom_type_1_sf"/>
</dbReference>
<dbReference type="SUPFAM" id="SSF50249">
    <property type="entry name" value="Nucleic acid-binding proteins"/>
    <property type="match status" value="1"/>
</dbReference>
<dbReference type="InterPro" id="IPR020568">
    <property type="entry name" value="Ribosomal_Su5_D2-typ_SF"/>
</dbReference>
<evidence type="ECO:0000256" key="5">
    <source>
        <dbReference type="ARBA" id="ARBA00022695"/>
    </source>
</evidence>
<dbReference type="SMART" id="SM00322">
    <property type="entry name" value="KH"/>
    <property type="match status" value="1"/>
</dbReference>
<dbReference type="PANTHER" id="PTHR11252">
    <property type="entry name" value="POLYRIBONUCLEOTIDE NUCLEOTIDYLTRANSFERASE"/>
    <property type="match status" value="1"/>
</dbReference>
<dbReference type="InterPro" id="IPR015848">
    <property type="entry name" value="PNPase_PH_RNA-bd_bac/org-type"/>
</dbReference>
<dbReference type="GO" id="GO:0005829">
    <property type="term" value="C:cytosol"/>
    <property type="evidence" value="ECO:0000318"/>
    <property type="project" value="GO_Central"/>
</dbReference>
<dbReference type="Gene3D" id="3.30.230.70">
    <property type="entry name" value="GHMP Kinase, N-terminal domain"/>
    <property type="match status" value="2"/>
</dbReference>
<feature type="compositionally biased region" description="Basic and acidic residues" evidence="9">
    <location>
        <begin position="796"/>
        <end position="844"/>
    </location>
</feature>
<evidence type="ECO:0000256" key="3">
    <source>
        <dbReference type="ARBA" id="ARBA00022490"/>
    </source>
</evidence>
<dbReference type="SUPFAM" id="SSF55666">
    <property type="entry name" value="Ribonuclease PH domain 2-like"/>
    <property type="match status" value="2"/>
</dbReference>